<dbReference type="Proteomes" id="UP000694415">
    <property type="component" value="Unplaced"/>
</dbReference>
<keyword evidence="5 6" id="KW-0472">Membrane</keyword>
<sequence length="241" mass="27138">MAIQRVNYRMKDKINCADNRRATQTPTIRGCSRGRPSAQARREEAAAAVEAEAGGSEWFYPEGRAPPFSAGPGAPGSSSPAMAFTFAAFCYMLALLLTAALIFFAIWHIIAFDELKTDYKNPIDQCNTLNPTVEKVKKIKRVKIALKLVLPEYLIHAFFCVMFLCAAEWLTLGLNMPLLAYHIWRYMSRPVMSGPGLYDPTTIMNADILAYCQKEGWCKLAFYLLAFFYYLYGMIYVLVSS</sequence>
<evidence type="ECO:0000256" key="3">
    <source>
        <dbReference type="ARBA" id="ARBA00022692"/>
    </source>
</evidence>
<proteinExistence type="inferred from homology"/>
<dbReference type="InterPro" id="IPR033466">
    <property type="entry name" value="Cornichon_conserved"/>
</dbReference>
<accession>A0A8C6HI59</accession>
<dbReference type="GO" id="GO:0016192">
    <property type="term" value="P:vesicle-mediated transport"/>
    <property type="evidence" value="ECO:0007669"/>
    <property type="project" value="InterPro"/>
</dbReference>
<comment type="similarity">
    <text evidence="2">Belongs to the cornichon family.</text>
</comment>
<feature type="transmembrane region" description="Helical" evidence="6">
    <location>
        <begin position="153"/>
        <end position="179"/>
    </location>
</feature>
<feature type="transmembrane region" description="Helical" evidence="6">
    <location>
        <begin position="86"/>
        <end position="110"/>
    </location>
</feature>
<evidence type="ECO:0000256" key="6">
    <source>
        <dbReference type="SAM" id="Phobius"/>
    </source>
</evidence>
<evidence type="ECO:0000256" key="4">
    <source>
        <dbReference type="ARBA" id="ARBA00022989"/>
    </source>
</evidence>
<evidence type="ECO:0000313" key="7">
    <source>
        <dbReference type="Ensembl" id="ENSMSIP00000022391.1"/>
    </source>
</evidence>
<dbReference type="InterPro" id="IPR003377">
    <property type="entry name" value="Cornichon"/>
</dbReference>
<dbReference type="PANTHER" id="PTHR12290">
    <property type="entry name" value="CORNICHON-RELATED"/>
    <property type="match status" value="1"/>
</dbReference>
<evidence type="ECO:0000256" key="2">
    <source>
        <dbReference type="ARBA" id="ARBA00010095"/>
    </source>
</evidence>
<dbReference type="SMART" id="SM01398">
    <property type="entry name" value="Cornichon"/>
    <property type="match status" value="1"/>
</dbReference>
<dbReference type="AlphaFoldDB" id="A0A8C6HI59"/>
<dbReference type="GO" id="GO:0016020">
    <property type="term" value="C:membrane"/>
    <property type="evidence" value="ECO:0007669"/>
    <property type="project" value="UniProtKB-SubCell"/>
</dbReference>
<reference evidence="7" key="2">
    <citation type="submission" date="2025-09" db="UniProtKB">
        <authorList>
            <consortium name="Ensembl"/>
        </authorList>
    </citation>
    <scope>IDENTIFICATION</scope>
</reference>
<reference evidence="7" key="1">
    <citation type="submission" date="2025-08" db="UniProtKB">
        <authorList>
            <consortium name="Ensembl"/>
        </authorList>
    </citation>
    <scope>IDENTIFICATION</scope>
</reference>
<protein>
    <recommendedName>
        <fullName evidence="9">Protein cornichon homolog 1</fullName>
    </recommendedName>
</protein>
<organism evidence="7 8">
    <name type="scientific">Mus spicilegus</name>
    <name type="common">Mound-building mouse</name>
    <dbReference type="NCBI Taxonomy" id="10103"/>
    <lineage>
        <taxon>Eukaryota</taxon>
        <taxon>Metazoa</taxon>
        <taxon>Chordata</taxon>
        <taxon>Craniata</taxon>
        <taxon>Vertebrata</taxon>
        <taxon>Euteleostomi</taxon>
        <taxon>Mammalia</taxon>
        <taxon>Eutheria</taxon>
        <taxon>Euarchontoglires</taxon>
        <taxon>Glires</taxon>
        <taxon>Rodentia</taxon>
        <taxon>Myomorpha</taxon>
        <taxon>Muroidea</taxon>
        <taxon>Muridae</taxon>
        <taxon>Murinae</taxon>
        <taxon>Mus</taxon>
        <taxon>Mus</taxon>
    </lineage>
</organism>
<dbReference type="Ensembl" id="ENSMSIT00000028226.1">
    <property type="protein sequence ID" value="ENSMSIP00000022391.1"/>
    <property type="gene ID" value="ENSMSIG00000019001.1"/>
</dbReference>
<comment type="subcellular location">
    <subcellularLocation>
        <location evidence="1">Membrane</location>
        <topology evidence="1">Multi-pass membrane protein</topology>
    </subcellularLocation>
</comment>
<dbReference type="PROSITE" id="PS01340">
    <property type="entry name" value="CORNICHON"/>
    <property type="match status" value="1"/>
</dbReference>
<evidence type="ECO:0000313" key="8">
    <source>
        <dbReference type="Proteomes" id="UP000694415"/>
    </source>
</evidence>
<keyword evidence="3 6" id="KW-0812">Transmembrane</keyword>
<keyword evidence="4 6" id="KW-1133">Transmembrane helix</keyword>
<keyword evidence="8" id="KW-1185">Reference proteome</keyword>
<name>A0A8C6HI59_MUSSI</name>
<evidence type="ECO:0000256" key="1">
    <source>
        <dbReference type="ARBA" id="ARBA00004141"/>
    </source>
</evidence>
<evidence type="ECO:0000256" key="5">
    <source>
        <dbReference type="ARBA" id="ARBA00023136"/>
    </source>
</evidence>
<dbReference type="Pfam" id="PF03311">
    <property type="entry name" value="Cornichon"/>
    <property type="match status" value="2"/>
</dbReference>
<evidence type="ECO:0008006" key="9">
    <source>
        <dbReference type="Google" id="ProtNLM"/>
    </source>
</evidence>
<dbReference type="GeneTree" id="ENSGT00950000182834"/>
<feature type="transmembrane region" description="Helical" evidence="6">
    <location>
        <begin position="220"/>
        <end position="239"/>
    </location>
</feature>